<dbReference type="AlphaFoldDB" id="A0A6A4KXT3"/>
<keyword evidence="1" id="KW-0472">Membrane</keyword>
<evidence type="ECO:0000313" key="3">
    <source>
        <dbReference type="Proteomes" id="UP000428333"/>
    </source>
</evidence>
<protein>
    <submittedName>
        <fullName evidence="2">Uncharacterized protein</fullName>
    </submittedName>
</protein>
<accession>A0A6A4KXT3</accession>
<proteinExistence type="predicted"/>
<gene>
    <name evidence="2" type="ORF">C3L33_20430</name>
</gene>
<reference evidence="2 3" key="1">
    <citation type="journal article" date="2019" name="Genome Biol. Evol.">
        <title>The Rhododendron genome and chromosomal organization provide insight into shared whole-genome duplications across the heath family (Ericaceae).</title>
        <authorList>
            <person name="Soza V.L."/>
            <person name="Lindsley D."/>
            <person name="Waalkes A."/>
            <person name="Ramage E."/>
            <person name="Patwardhan R.P."/>
            <person name="Burton J.N."/>
            <person name="Adey A."/>
            <person name="Kumar A."/>
            <person name="Qiu R."/>
            <person name="Shendure J."/>
            <person name="Hall B."/>
        </authorList>
    </citation>
    <scope>NUCLEOTIDE SEQUENCE [LARGE SCALE GENOMIC DNA]</scope>
    <source>
        <strain evidence="2">RSF 1966-606</strain>
    </source>
</reference>
<dbReference type="PANTHER" id="PTHR31170:SF25">
    <property type="entry name" value="BNAA09G04570D PROTEIN"/>
    <property type="match status" value="1"/>
</dbReference>
<keyword evidence="3" id="KW-1185">Reference proteome</keyword>
<dbReference type="OrthoDB" id="1849062at2759"/>
<dbReference type="EMBL" id="QEFC01003492">
    <property type="protein sequence ID" value="KAE9447669.1"/>
    <property type="molecule type" value="Genomic_DNA"/>
</dbReference>
<evidence type="ECO:0000256" key="1">
    <source>
        <dbReference type="SAM" id="Phobius"/>
    </source>
</evidence>
<keyword evidence="1" id="KW-1133">Transmembrane helix</keyword>
<feature type="transmembrane region" description="Helical" evidence="1">
    <location>
        <begin position="365"/>
        <end position="385"/>
    </location>
</feature>
<name>A0A6A4KXT3_9ERIC</name>
<comment type="caution">
    <text evidence="2">The sequence shown here is derived from an EMBL/GenBank/DDBJ whole genome shotgun (WGS) entry which is preliminary data.</text>
</comment>
<feature type="non-terminal residue" evidence="2">
    <location>
        <position position="1"/>
    </location>
</feature>
<sequence length="392" mass="44744">MEDQLAKQTKFMVLKECLAKMKTLVDDAKKCYAEEVTLDEEMMLVDGCFILELFYGHRTSTGPQTDPLCYGFTFGKVISDLVLLENQIPFFVLETLFPLIVGRIVDRPDEDWSLTNYMRWCYANSIMPERNSNSSGGAKKSGWCSPSDFVLGVFGSAAAAKEEEGVQSGKNIDHYRTAKYYHHILHNLHYCYLPRDQTKTKISSQIEMPSASELDYAGVKFVPDAGNDLFKFKFSEPKGLFRWCCRAHFVITPLTIKDSTESLLRNLIAFEQCCPRISQHITSYAEVMDMLVNTDKDIQVLERAGVLRNWLGATEDATDLFNKICKEIIVGEHFNDTCIKATEYSKHFWPKNMAHVRRTYFDSPWTFIAFVVGFIAFVISLVGFVRDSIKKG</sequence>
<dbReference type="PANTHER" id="PTHR31170">
    <property type="entry name" value="BNAC04G53230D PROTEIN"/>
    <property type="match status" value="1"/>
</dbReference>
<evidence type="ECO:0000313" key="2">
    <source>
        <dbReference type="EMBL" id="KAE9447669.1"/>
    </source>
</evidence>
<dbReference type="Pfam" id="PF03140">
    <property type="entry name" value="DUF247"/>
    <property type="match status" value="1"/>
</dbReference>
<organism evidence="2 3">
    <name type="scientific">Rhododendron williamsianum</name>
    <dbReference type="NCBI Taxonomy" id="262921"/>
    <lineage>
        <taxon>Eukaryota</taxon>
        <taxon>Viridiplantae</taxon>
        <taxon>Streptophyta</taxon>
        <taxon>Embryophyta</taxon>
        <taxon>Tracheophyta</taxon>
        <taxon>Spermatophyta</taxon>
        <taxon>Magnoliopsida</taxon>
        <taxon>eudicotyledons</taxon>
        <taxon>Gunneridae</taxon>
        <taxon>Pentapetalae</taxon>
        <taxon>asterids</taxon>
        <taxon>Ericales</taxon>
        <taxon>Ericaceae</taxon>
        <taxon>Ericoideae</taxon>
        <taxon>Rhodoreae</taxon>
        <taxon>Rhododendron</taxon>
    </lineage>
</organism>
<keyword evidence="1" id="KW-0812">Transmembrane</keyword>
<dbReference type="Proteomes" id="UP000428333">
    <property type="component" value="Linkage Group LG12"/>
</dbReference>
<dbReference type="InterPro" id="IPR004158">
    <property type="entry name" value="DUF247_pln"/>
</dbReference>